<dbReference type="EMBL" id="JABCIY010000018">
    <property type="protein sequence ID" value="KAF7197265.1"/>
    <property type="molecule type" value="Genomic_DNA"/>
</dbReference>
<evidence type="ECO:0000256" key="7">
    <source>
        <dbReference type="ARBA" id="ARBA00023033"/>
    </source>
</evidence>
<dbReference type="GO" id="GO:0004497">
    <property type="term" value="F:monooxygenase activity"/>
    <property type="evidence" value="ECO:0007669"/>
    <property type="project" value="UniProtKB-KW"/>
</dbReference>
<comment type="cofactor">
    <cofactor evidence="1 8">
        <name>heme</name>
        <dbReference type="ChEBI" id="CHEBI:30413"/>
    </cofactor>
</comment>
<proteinExistence type="inferred from homology"/>
<dbReference type="GO" id="GO:0005506">
    <property type="term" value="F:iron ion binding"/>
    <property type="evidence" value="ECO:0007669"/>
    <property type="project" value="InterPro"/>
</dbReference>
<dbReference type="InterPro" id="IPR036396">
    <property type="entry name" value="Cyt_P450_sf"/>
</dbReference>
<dbReference type="Gene3D" id="1.10.630.10">
    <property type="entry name" value="Cytochrome P450"/>
    <property type="match status" value="1"/>
</dbReference>
<name>A0A8H6RSS1_9PEZI</name>
<dbReference type="InterPro" id="IPR002401">
    <property type="entry name" value="Cyt_P450_E_grp-I"/>
</dbReference>
<evidence type="ECO:0000256" key="8">
    <source>
        <dbReference type="PIRSR" id="PIRSR602401-1"/>
    </source>
</evidence>
<evidence type="ECO:0000256" key="5">
    <source>
        <dbReference type="ARBA" id="ARBA00023002"/>
    </source>
</evidence>
<dbReference type="InterPro" id="IPR050476">
    <property type="entry name" value="Insect_CytP450_Detox"/>
</dbReference>
<feature type="binding site" description="axial binding residue" evidence="8">
    <location>
        <position position="478"/>
    </location>
    <ligand>
        <name>heme</name>
        <dbReference type="ChEBI" id="CHEBI:30413"/>
    </ligand>
    <ligandPart>
        <name>Fe</name>
        <dbReference type="ChEBI" id="CHEBI:18248"/>
    </ligandPart>
</feature>
<dbReference type="GO" id="GO:0020037">
    <property type="term" value="F:heme binding"/>
    <property type="evidence" value="ECO:0007669"/>
    <property type="project" value="InterPro"/>
</dbReference>
<dbReference type="GO" id="GO:0016705">
    <property type="term" value="F:oxidoreductase activity, acting on paired donors, with incorporation or reduction of molecular oxygen"/>
    <property type="evidence" value="ECO:0007669"/>
    <property type="project" value="InterPro"/>
</dbReference>
<dbReference type="OrthoDB" id="1470350at2759"/>
<evidence type="ECO:0000256" key="3">
    <source>
        <dbReference type="ARBA" id="ARBA00022617"/>
    </source>
</evidence>
<evidence type="ECO:0000256" key="1">
    <source>
        <dbReference type="ARBA" id="ARBA00001971"/>
    </source>
</evidence>
<dbReference type="PRINTS" id="PR00463">
    <property type="entry name" value="EP450I"/>
</dbReference>
<reference evidence="9" key="1">
    <citation type="submission" date="2020-04" db="EMBL/GenBank/DDBJ databases">
        <title>Draft genome resource of the tomato pathogen Pseudocercospora fuligena.</title>
        <authorList>
            <person name="Zaccaron A."/>
        </authorList>
    </citation>
    <scope>NUCLEOTIDE SEQUENCE</scope>
    <source>
        <strain evidence="9">PF001</strain>
    </source>
</reference>
<evidence type="ECO:0000256" key="2">
    <source>
        <dbReference type="ARBA" id="ARBA00010617"/>
    </source>
</evidence>
<dbReference type="PANTHER" id="PTHR24292">
    <property type="entry name" value="CYTOCHROME P450"/>
    <property type="match status" value="1"/>
</dbReference>
<gene>
    <name evidence="9" type="ORF">HII31_01420</name>
</gene>
<dbReference type="Proteomes" id="UP000660729">
    <property type="component" value="Unassembled WGS sequence"/>
</dbReference>
<evidence type="ECO:0000313" key="10">
    <source>
        <dbReference type="Proteomes" id="UP000660729"/>
    </source>
</evidence>
<evidence type="ECO:0000256" key="6">
    <source>
        <dbReference type="ARBA" id="ARBA00023004"/>
    </source>
</evidence>
<keyword evidence="4 8" id="KW-0479">Metal-binding</keyword>
<keyword evidence="7 9" id="KW-0503">Monooxygenase</keyword>
<dbReference type="InterPro" id="IPR001128">
    <property type="entry name" value="Cyt_P450"/>
</dbReference>
<organism evidence="9 10">
    <name type="scientific">Pseudocercospora fuligena</name>
    <dbReference type="NCBI Taxonomy" id="685502"/>
    <lineage>
        <taxon>Eukaryota</taxon>
        <taxon>Fungi</taxon>
        <taxon>Dikarya</taxon>
        <taxon>Ascomycota</taxon>
        <taxon>Pezizomycotina</taxon>
        <taxon>Dothideomycetes</taxon>
        <taxon>Dothideomycetidae</taxon>
        <taxon>Mycosphaerellales</taxon>
        <taxon>Mycosphaerellaceae</taxon>
        <taxon>Pseudocercospora</taxon>
    </lineage>
</organism>
<evidence type="ECO:0000313" key="9">
    <source>
        <dbReference type="EMBL" id="KAF7197265.1"/>
    </source>
</evidence>
<comment type="caution">
    <text evidence="9">The sequence shown here is derived from an EMBL/GenBank/DDBJ whole genome shotgun (WGS) entry which is preliminary data.</text>
</comment>
<evidence type="ECO:0000256" key="4">
    <source>
        <dbReference type="ARBA" id="ARBA00022723"/>
    </source>
</evidence>
<dbReference type="PANTHER" id="PTHR24292:SF102">
    <property type="entry name" value="CYTOCHROME P450 FAMILY-RELATED"/>
    <property type="match status" value="1"/>
</dbReference>
<dbReference type="PRINTS" id="PR00385">
    <property type="entry name" value="P450"/>
</dbReference>
<protein>
    <submittedName>
        <fullName evidence="9">Cytochrome P450 monooxygenase</fullName>
    </submittedName>
</protein>
<sequence>MLRLLLLLIVVFIAYRIFNWTRNYSTARSYGLPILLIPVSFQGVWWMPLRPLFAWVKSLPFGLGDWYLYTTMGWPTEDGNRSLLKYGENFVLCSPSENIIVTAQNSVVEQVWTTRAPSQDGVEWYMPGSQAKLFAFYGENVSSTNGEAWKRHRKITGSAFNERTVEHVWDEAVSRAARLELNSSNGARFSLAKVRSTLDVVAMQILTTVGFGQETDLVTVGPGHKLSLMDSLGFVLENIMLTILFNSLKAPDMILPKLLRKLKLSVKEFKLYMEESVLRHFQAVRSKPEGAGGRPTSLLEAMIRANETGKDEGHKLWLTDSELYGNIFVFNLAGYETTSSTFTFALSYLAAYPEIQEWVREEIDIHYTPSKQRYTENFPKLVRTLAIMYETLRLASHTPMFVKTPNDRTTIRITTPNSSSIEVNPGTLIGFNNYGAHLSPKWGQNPEIFDPTRFIANNRLVVPENVLYLPWMAGPRVCPGKKFSQVEFVGLMADILKSWRVETVRKEGESEEMAREKLLSVLDEKYFHVSCHLKRPGMGEVRFVRRF</sequence>
<keyword evidence="5" id="KW-0560">Oxidoreductase</keyword>
<keyword evidence="6 8" id="KW-0408">Iron</keyword>
<keyword evidence="3 8" id="KW-0349">Heme</keyword>
<comment type="similarity">
    <text evidence="2">Belongs to the cytochrome P450 family.</text>
</comment>
<dbReference type="Pfam" id="PF00067">
    <property type="entry name" value="p450"/>
    <property type="match status" value="1"/>
</dbReference>
<dbReference type="AlphaFoldDB" id="A0A8H6RSS1"/>
<keyword evidence="10" id="KW-1185">Reference proteome</keyword>
<dbReference type="SUPFAM" id="SSF48264">
    <property type="entry name" value="Cytochrome P450"/>
    <property type="match status" value="1"/>
</dbReference>
<accession>A0A8H6RSS1</accession>